<keyword evidence="7" id="KW-0676">Redox-active center</keyword>
<keyword evidence="11" id="KW-1185">Reference proteome</keyword>
<name>A0A0R1RFU6_9LACO</name>
<dbReference type="OrthoDB" id="9802028at2"/>
<keyword evidence="5" id="KW-0560">Oxidoreductase</keyword>
<keyword evidence="6" id="KW-0558">Oxidation</keyword>
<dbReference type="InterPro" id="IPR016156">
    <property type="entry name" value="FAD/NAD-linked_Rdtase_dimer_sf"/>
</dbReference>
<dbReference type="RefSeq" id="WP_056962358.1">
    <property type="nucleotide sequence ID" value="NZ_AZEU01000022.1"/>
</dbReference>
<dbReference type="AlphaFoldDB" id="A0A0R1RFU6"/>
<dbReference type="InterPro" id="IPR036188">
    <property type="entry name" value="FAD/NAD-bd_sf"/>
</dbReference>
<comment type="cofactor">
    <cofactor evidence="1">
        <name>FAD</name>
        <dbReference type="ChEBI" id="CHEBI:57692"/>
    </cofactor>
</comment>
<protein>
    <submittedName>
        <fullName evidence="10">NADH oxidase</fullName>
    </submittedName>
</protein>
<dbReference type="Proteomes" id="UP000051790">
    <property type="component" value="Unassembled WGS sequence"/>
</dbReference>
<dbReference type="PANTHER" id="PTHR43429:SF1">
    <property type="entry name" value="NAD(P)H SULFUR OXIDOREDUCTASE (COA-DEPENDENT)"/>
    <property type="match status" value="1"/>
</dbReference>
<feature type="domain" description="FAD/NAD(P)-binding" evidence="9">
    <location>
        <begin position="2"/>
        <end position="304"/>
    </location>
</feature>
<dbReference type="Pfam" id="PF02852">
    <property type="entry name" value="Pyr_redox_dim"/>
    <property type="match status" value="1"/>
</dbReference>
<organism evidence="10 11">
    <name type="scientific">Lacticaseibacillus manihotivorans DSM 13343 = JCM 12514</name>
    <dbReference type="NCBI Taxonomy" id="1423769"/>
    <lineage>
        <taxon>Bacteria</taxon>
        <taxon>Bacillati</taxon>
        <taxon>Bacillota</taxon>
        <taxon>Bacilli</taxon>
        <taxon>Lactobacillales</taxon>
        <taxon>Lactobacillaceae</taxon>
        <taxon>Lacticaseibacillus</taxon>
    </lineage>
</organism>
<dbReference type="InterPro" id="IPR050260">
    <property type="entry name" value="FAD-bd_OxRdtase"/>
</dbReference>
<proteinExistence type="inferred from homology"/>
<keyword evidence="3" id="KW-0285">Flavoprotein</keyword>
<evidence type="ECO:0000256" key="1">
    <source>
        <dbReference type="ARBA" id="ARBA00001974"/>
    </source>
</evidence>
<evidence type="ECO:0000256" key="7">
    <source>
        <dbReference type="ARBA" id="ARBA00023284"/>
    </source>
</evidence>
<dbReference type="InterPro" id="IPR023753">
    <property type="entry name" value="FAD/NAD-binding_dom"/>
</dbReference>
<comment type="caution">
    <text evidence="10">The sequence shown here is derived from an EMBL/GenBank/DDBJ whole genome shotgun (WGS) entry which is preliminary data.</text>
</comment>
<dbReference type="Pfam" id="PF07992">
    <property type="entry name" value="Pyr_redox_2"/>
    <property type="match status" value="1"/>
</dbReference>
<dbReference type="Gene3D" id="3.50.50.60">
    <property type="entry name" value="FAD/NAD(P)-binding domain"/>
    <property type="match status" value="2"/>
</dbReference>
<reference evidence="10 11" key="1">
    <citation type="journal article" date="2015" name="Genome Announc.">
        <title>Expanding the biotechnology potential of lactobacilli through comparative genomics of 213 strains and associated genera.</title>
        <authorList>
            <person name="Sun Z."/>
            <person name="Harris H.M."/>
            <person name="McCann A."/>
            <person name="Guo C."/>
            <person name="Argimon S."/>
            <person name="Zhang W."/>
            <person name="Yang X."/>
            <person name="Jeffery I.B."/>
            <person name="Cooney J.C."/>
            <person name="Kagawa T.F."/>
            <person name="Liu W."/>
            <person name="Song Y."/>
            <person name="Salvetti E."/>
            <person name="Wrobel A."/>
            <person name="Rasinkangas P."/>
            <person name="Parkhill J."/>
            <person name="Rea M.C."/>
            <person name="O'Sullivan O."/>
            <person name="Ritari J."/>
            <person name="Douillard F.P."/>
            <person name="Paul Ross R."/>
            <person name="Yang R."/>
            <person name="Briner A.E."/>
            <person name="Felis G.E."/>
            <person name="de Vos W.M."/>
            <person name="Barrangou R."/>
            <person name="Klaenhammer T.R."/>
            <person name="Caufield P.W."/>
            <person name="Cui Y."/>
            <person name="Zhang H."/>
            <person name="O'Toole P.W."/>
        </authorList>
    </citation>
    <scope>NUCLEOTIDE SEQUENCE [LARGE SCALE GENOMIC DNA]</scope>
    <source>
        <strain evidence="10 11">DSM 13343</strain>
    </source>
</reference>
<dbReference type="SUPFAM" id="SSF55424">
    <property type="entry name" value="FAD/NAD-linked reductases, dimerisation (C-terminal) domain"/>
    <property type="match status" value="1"/>
</dbReference>
<evidence type="ECO:0000256" key="3">
    <source>
        <dbReference type="ARBA" id="ARBA00022630"/>
    </source>
</evidence>
<evidence type="ECO:0000256" key="5">
    <source>
        <dbReference type="ARBA" id="ARBA00023002"/>
    </source>
</evidence>
<evidence type="ECO:0000313" key="10">
    <source>
        <dbReference type="EMBL" id="KRL53061.1"/>
    </source>
</evidence>
<dbReference type="PATRIC" id="fig|1423769.4.peg.1722"/>
<evidence type="ECO:0000313" key="11">
    <source>
        <dbReference type="Proteomes" id="UP000051790"/>
    </source>
</evidence>
<keyword evidence="4" id="KW-0274">FAD</keyword>
<dbReference type="EMBL" id="AZEU01000022">
    <property type="protein sequence ID" value="KRL53061.1"/>
    <property type="molecule type" value="Genomic_DNA"/>
</dbReference>
<dbReference type="PRINTS" id="PR00368">
    <property type="entry name" value="FADPNR"/>
</dbReference>
<dbReference type="PANTHER" id="PTHR43429">
    <property type="entry name" value="PYRIDINE NUCLEOTIDE-DISULFIDE OXIDOREDUCTASE DOMAIN-CONTAINING"/>
    <property type="match status" value="1"/>
</dbReference>
<dbReference type="InterPro" id="IPR004099">
    <property type="entry name" value="Pyr_nucl-diS_OxRdtase_dimer"/>
</dbReference>
<gene>
    <name evidence="10" type="ORF">FD01_GL001609</name>
</gene>
<sequence length="464" mass="49925">MEIVIIGCTHAGTAAAQAILQSHPEHHVTIFERHDDISFLACGVALYLGGTVDALTQLHYQTPQALRELGATVYLHHNVLKVSVADHMVVARDIQTQQERTMHYDKLIMATGARHSLPPLTGADAKRVLLCKDAKEAEVVKSSAEVAVDIALIGGGYVGVELAEAYAHTGHKVTIFESGTQLLRNYLDVENATTVAKRLTDNGVTVHLNTPVRAFVDVPDHVGLRTRAGEFTFDLAVATTGFTPSTTLVESQLTCDRHGALVVNEFGQTSDPDVYAAGDCRTSLFNPTGQPAYIPLASSALRQGALAGMNACGEARLDYGTQATSAMMLFGLCVASTGLTHAAASWVVGLRPHTITWHGTWRPAFMPETSKLTITLVYDRLSRRLLGAQLLSTHEVAQSANALSIAIQNNNTIDDLAVVDMLFSPHFNEPNNYLNQAASLAVAHEREAGFKTPQFTALGARGRQ</sequence>
<feature type="domain" description="Pyridine nucleotide-disulphide oxidoreductase dimerisation" evidence="8">
    <location>
        <begin position="327"/>
        <end position="429"/>
    </location>
</feature>
<evidence type="ECO:0000259" key="8">
    <source>
        <dbReference type="Pfam" id="PF02852"/>
    </source>
</evidence>
<comment type="similarity">
    <text evidence="2">Belongs to the class-III pyridine nucleotide-disulfide oxidoreductase family.</text>
</comment>
<evidence type="ECO:0000256" key="4">
    <source>
        <dbReference type="ARBA" id="ARBA00022827"/>
    </source>
</evidence>
<dbReference type="GO" id="GO:0016491">
    <property type="term" value="F:oxidoreductase activity"/>
    <property type="evidence" value="ECO:0007669"/>
    <property type="project" value="UniProtKB-KW"/>
</dbReference>
<dbReference type="SUPFAM" id="SSF51905">
    <property type="entry name" value="FAD/NAD(P)-binding domain"/>
    <property type="match status" value="1"/>
</dbReference>
<dbReference type="Gene3D" id="3.30.390.30">
    <property type="match status" value="1"/>
</dbReference>
<evidence type="ECO:0000256" key="6">
    <source>
        <dbReference type="ARBA" id="ARBA00023097"/>
    </source>
</evidence>
<evidence type="ECO:0000259" key="9">
    <source>
        <dbReference type="Pfam" id="PF07992"/>
    </source>
</evidence>
<dbReference type="PRINTS" id="PR00411">
    <property type="entry name" value="PNDRDTASEI"/>
</dbReference>
<accession>A0A0R1RFU6</accession>
<evidence type="ECO:0000256" key="2">
    <source>
        <dbReference type="ARBA" id="ARBA00009130"/>
    </source>
</evidence>